<dbReference type="RefSeq" id="WP_156426107.1">
    <property type="nucleotide sequence ID" value="NZ_BMMH01000003.1"/>
</dbReference>
<reference evidence="1" key="1">
    <citation type="journal article" date="2014" name="Int. J. Syst. Evol. Microbiol.">
        <title>Complete genome sequence of Corynebacterium casei LMG S-19264T (=DSM 44701T), isolated from a smear-ripened cheese.</title>
        <authorList>
            <consortium name="US DOE Joint Genome Institute (JGI-PGF)"/>
            <person name="Walter F."/>
            <person name="Albersmeier A."/>
            <person name="Kalinowski J."/>
            <person name="Ruckert C."/>
        </authorList>
    </citation>
    <scope>NUCLEOTIDE SEQUENCE</scope>
    <source>
        <strain evidence="1">CGMCC 4.3508</strain>
    </source>
</reference>
<gene>
    <name evidence="1" type="ORF">GCM10011588_22140</name>
</gene>
<reference evidence="1" key="2">
    <citation type="submission" date="2020-09" db="EMBL/GenBank/DDBJ databases">
        <authorList>
            <person name="Sun Q."/>
            <person name="Zhou Y."/>
        </authorList>
    </citation>
    <scope>NUCLEOTIDE SEQUENCE</scope>
    <source>
        <strain evidence="1">CGMCC 4.3508</strain>
    </source>
</reference>
<sequence length="112" mass="12285">MTVKTAAVDRKTATAPIRLAIGAVRSYVDIRRENVMKRIQITTAAVAVFATISVGMAGTANAEFVSNHDSQKECKAAMAAAIAHPAKKVTRACYSWRNGPQFPIHWSFRYDM</sequence>
<dbReference type="EMBL" id="BMMH01000003">
    <property type="protein sequence ID" value="GGL07239.1"/>
    <property type="molecule type" value="Genomic_DNA"/>
</dbReference>
<accession>A0A917RGL4</accession>
<evidence type="ECO:0000313" key="1">
    <source>
        <dbReference type="EMBL" id="GGL07239.1"/>
    </source>
</evidence>
<evidence type="ECO:0000313" key="2">
    <source>
        <dbReference type="Proteomes" id="UP000638263"/>
    </source>
</evidence>
<keyword evidence="2" id="KW-1185">Reference proteome</keyword>
<name>A0A917RGL4_9NOCA</name>
<dbReference type="Proteomes" id="UP000638263">
    <property type="component" value="Unassembled WGS sequence"/>
</dbReference>
<dbReference type="AlphaFoldDB" id="A0A917RGL4"/>
<proteinExistence type="predicted"/>
<protein>
    <submittedName>
        <fullName evidence="1">Uncharacterized protein</fullName>
    </submittedName>
</protein>
<comment type="caution">
    <text evidence="1">The sequence shown here is derived from an EMBL/GenBank/DDBJ whole genome shotgun (WGS) entry which is preliminary data.</text>
</comment>
<organism evidence="1 2">
    <name type="scientific">Nocardia jinanensis</name>
    <dbReference type="NCBI Taxonomy" id="382504"/>
    <lineage>
        <taxon>Bacteria</taxon>
        <taxon>Bacillati</taxon>
        <taxon>Actinomycetota</taxon>
        <taxon>Actinomycetes</taxon>
        <taxon>Mycobacteriales</taxon>
        <taxon>Nocardiaceae</taxon>
        <taxon>Nocardia</taxon>
    </lineage>
</organism>